<dbReference type="InterPro" id="IPR005151">
    <property type="entry name" value="Tail-specific_protease"/>
</dbReference>
<dbReference type="SUPFAM" id="SSF52096">
    <property type="entry name" value="ClpP/crotonase"/>
    <property type="match status" value="1"/>
</dbReference>
<dbReference type="InterPro" id="IPR029045">
    <property type="entry name" value="ClpP/crotonase-like_dom_sf"/>
</dbReference>
<gene>
    <name evidence="7" type="ORF">ACFSJU_06075</name>
</gene>
<dbReference type="SUPFAM" id="SSF50156">
    <property type="entry name" value="PDZ domain-like"/>
    <property type="match status" value="1"/>
</dbReference>
<evidence type="ECO:0000256" key="3">
    <source>
        <dbReference type="ARBA" id="ARBA00022801"/>
    </source>
</evidence>
<dbReference type="Gene3D" id="3.90.226.10">
    <property type="entry name" value="2-enoyl-CoA Hydratase, Chain A, domain 1"/>
    <property type="match status" value="1"/>
</dbReference>
<dbReference type="SMART" id="SM00245">
    <property type="entry name" value="TSPc"/>
    <property type="match status" value="1"/>
</dbReference>
<evidence type="ECO:0000256" key="5">
    <source>
        <dbReference type="RuleBase" id="RU004404"/>
    </source>
</evidence>
<dbReference type="PROSITE" id="PS50106">
    <property type="entry name" value="PDZ"/>
    <property type="match status" value="1"/>
</dbReference>
<evidence type="ECO:0000256" key="4">
    <source>
        <dbReference type="ARBA" id="ARBA00022825"/>
    </source>
</evidence>
<dbReference type="RefSeq" id="WP_255898228.1">
    <property type="nucleotide sequence ID" value="NZ_JAFMZO010000001.1"/>
</dbReference>
<name>A0ABW4ZJB5_9SPHI</name>
<dbReference type="InterPro" id="IPR004447">
    <property type="entry name" value="Peptidase_S41A"/>
</dbReference>
<dbReference type="SMART" id="SM00228">
    <property type="entry name" value="PDZ"/>
    <property type="match status" value="1"/>
</dbReference>
<protein>
    <submittedName>
        <fullName evidence="7">S41 family peptidase</fullName>
    </submittedName>
</protein>
<organism evidence="7 8">
    <name type="scientific">Paradesertivirga mongoliensis</name>
    <dbReference type="NCBI Taxonomy" id="2100740"/>
    <lineage>
        <taxon>Bacteria</taxon>
        <taxon>Pseudomonadati</taxon>
        <taxon>Bacteroidota</taxon>
        <taxon>Sphingobacteriia</taxon>
        <taxon>Sphingobacteriales</taxon>
        <taxon>Sphingobacteriaceae</taxon>
        <taxon>Paradesertivirga</taxon>
    </lineage>
</organism>
<dbReference type="InterPro" id="IPR041489">
    <property type="entry name" value="PDZ_6"/>
</dbReference>
<comment type="caution">
    <text evidence="7">The sequence shown here is derived from an EMBL/GenBank/DDBJ whole genome shotgun (WGS) entry which is preliminary data.</text>
</comment>
<dbReference type="Gene3D" id="3.30.750.44">
    <property type="match status" value="1"/>
</dbReference>
<keyword evidence="8" id="KW-1185">Reference proteome</keyword>
<feature type="domain" description="PDZ" evidence="6">
    <location>
        <begin position="92"/>
        <end position="170"/>
    </location>
</feature>
<evidence type="ECO:0000256" key="2">
    <source>
        <dbReference type="ARBA" id="ARBA00022670"/>
    </source>
</evidence>
<evidence type="ECO:0000256" key="1">
    <source>
        <dbReference type="ARBA" id="ARBA00009179"/>
    </source>
</evidence>
<keyword evidence="3 5" id="KW-0378">Hydrolase</keyword>
<dbReference type="Gene3D" id="2.30.42.10">
    <property type="match status" value="1"/>
</dbReference>
<dbReference type="NCBIfam" id="TIGR00225">
    <property type="entry name" value="prc"/>
    <property type="match status" value="1"/>
</dbReference>
<evidence type="ECO:0000259" key="6">
    <source>
        <dbReference type="PROSITE" id="PS50106"/>
    </source>
</evidence>
<proteinExistence type="inferred from homology"/>
<keyword evidence="4 5" id="KW-0720">Serine protease</keyword>
<reference evidence="8" key="1">
    <citation type="journal article" date="2019" name="Int. J. Syst. Evol. Microbiol.">
        <title>The Global Catalogue of Microorganisms (GCM) 10K type strain sequencing project: providing services to taxonomists for standard genome sequencing and annotation.</title>
        <authorList>
            <consortium name="The Broad Institute Genomics Platform"/>
            <consortium name="The Broad Institute Genome Sequencing Center for Infectious Disease"/>
            <person name="Wu L."/>
            <person name="Ma J."/>
        </authorList>
    </citation>
    <scope>NUCLEOTIDE SEQUENCE [LARGE SCALE GENOMIC DNA]</scope>
    <source>
        <strain evidence="8">KCTC 42217</strain>
    </source>
</reference>
<dbReference type="CDD" id="cd07560">
    <property type="entry name" value="Peptidase_S41_CPP"/>
    <property type="match status" value="1"/>
</dbReference>
<dbReference type="PANTHER" id="PTHR32060">
    <property type="entry name" value="TAIL-SPECIFIC PROTEASE"/>
    <property type="match status" value="1"/>
</dbReference>
<sequence>MHSSTKSNLLVASCYAGILALGMVVGPKFGRESDAAKTGDFTPFSASPEKIDQVLGIIEENYVDPVKADTLQNLAINQILSHLDPHSSYLPPVKAREQSQDLEGKYYGIGVEYTVLNDTMLITSVKTGPAEKAGIKAGDKITAIEGKNITGAQISSEKIVPLIKGRAGTVVNLRVKGRETNREKDVLVKRDKITVSSIDAAYMLTPTVGYVKISKFGARTDDDFALEVNRLQQENMKSLVVDLRHNGGGYLSAATALADEFLPDKQLIVYTQGEHEPRTDYFATKSGKFEQGKLVLLIDETTASASEVVAGAIQDLDRGIVIGRRSFGKGLVQEQFNFGDGSALNLTIARYYTPLGRSIQRPYKMKPKDYFDEASKRLEKPEVNPVRVKDSVSDKRNSYKTGLGRTLYGGGGITPDIFIPVDTSAFNSFYYALRARGLLTEFLFSRLVNGYHPTSLKQIINEFNLSDAQYRQLIALALKKGIKTTGRTVEIARAAINTEIKALLAKVYFDQESYFKVLNASDKAIARSLQELKQP</sequence>
<dbReference type="CDD" id="cd06782">
    <property type="entry name" value="cpPDZ_CPP-like"/>
    <property type="match status" value="1"/>
</dbReference>
<dbReference type="Pfam" id="PF03572">
    <property type="entry name" value="Peptidase_S41"/>
    <property type="match status" value="1"/>
</dbReference>
<evidence type="ECO:0000313" key="8">
    <source>
        <dbReference type="Proteomes" id="UP001597387"/>
    </source>
</evidence>
<keyword evidence="2 5" id="KW-0645">Protease</keyword>
<dbReference type="InterPro" id="IPR036034">
    <property type="entry name" value="PDZ_sf"/>
</dbReference>
<dbReference type="EMBL" id="JBHUHZ010000001">
    <property type="protein sequence ID" value="MFD2161954.1"/>
    <property type="molecule type" value="Genomic_DNA"/>
</dbReference>
<accession>A0ABW4ZJB5</accession>
<dbReference type="InterPro" id="IPR001478">
    <property type="entry name" value="PDZ"/>
</dbReference>
<dbReference type="Proteomes" id="UP001597387">
    <property type="component" value="Unassembled WGS sequence"/>
</dbReference>
<evidence type="ECO:0000313" key="7">
    <source>
        <dbReference type="EMBL" id="MFD2161954.1"/>
    </source>
</evidence>
<dbReference type="Pfam" id="PF17820">
    <property type="entry name" value="PDZ_6"/>
    <property type="match status" value="1"/>
</dbReference>
<dbReference type="PANTHER" id="PTHR32060:SF30">
    <property type="entry name" value="CARBOXY-TERMINAL PROCESSING PROTEASE CTPA"/>
    <property type="match status" value="1"/>
</dbReference>
<comment type="similarity">
    <text evidence="1 5">Belongs to the peptidase S41A family.</text>
</comment>